<feature type="domain" description="Radical SAM core" evidence="6">
    <location>
        <begin position="255"/>
        <end position="471"/>
    </location>
</feature>
<dbReference type="PANTHER" id="PTHR43409:SF7">
    <property type="entry name" value="BLL1977 PROTEIN"/>
    <property type="match status" value="1"/>
</dbReference>
<protein>
    <submittedName>
        <fullName evidence="7">RiPP maturation radical SAM C-methyltransferase</fullName>
    </submittedName>
</protein>
<evidence type="ECO:0000313" key="7">
    <source>
        <dbReference type="EMBL" id="XCM39828.1"/>
    </source>
</evidence>
<dbReference type="SFLD" id="SFLDS00029">
    <property type="entry name" value="Radical_SAM"/>
    <property type="match status" value="1"/>
</dbReference>
<evidence type="ECO:0000259" key="6">
    <source>
        <dbReference type="PROSITE" id="PS51918"/>
    </source>
</evidence>
<dbReference type="PROSITE" id="PS51918">
    <property type="entry name" value="RADICAL_SAM"/>
    <property type="match status" value="1"/>
</dbReference>
<dbReference type="SMART" id="SM00729">
    <property type="entry name" value="Elp3"/>
    <property type="match status" value="1"/>
</dbReference>
<evidence type="ECO:0000256" key="4">
    <source>
        <dbReference type="ARBA" id="ARBA00023004"/>
    </source>
</evidence>
<sequence length="651" mass="74794">MLDVCFILMPYAAIERPSIAIGLLKSSLKQKGIKSKVVYANIKFAEKIGLNWYESIDYRLPSDLLGEWTFSEAAFPDFNPNPEDYFKCINLDKSKQNILWKIRDSATKFIDNLAQQIVNMQPKIVSCSSTFQQHCSSLAILRRIRELNPNITTIMGGANCESEMGLTTHQMFSWIDYVISGEGDNIFPELCQLILTGGISSNSNTLPYGVLAPLHRDKAHFVLQPPRATVDYLDNIPIPDYDDYFDALNKSSLKGIVDPGLLIETSRGCWWGQKSHCTFCGLNGDGMTYRSKSINRVVEEFFELSRRYGIYKFSVVDNILSMQHLEELLPILAEQKEKYQLFYETKSNLTRRQVKKLVQAGVIWIQPGIEALDDSVLKLMKKGTTTAINVQLLKWCREYGLRVAWNMLCRLPGELDQWYLEMAKWLPLIIHLQPPSGLSRVQYHRFSPYCEHPDEFGLNLSPSPNYNYVYPLSLKDIKNICYYFDDNSESDIDDLSLLKTEKRSGLKKVQKFVSQWNQVFQSDSPPSLLMSIQDEELKILDTRPCALYRSLTLTDLHQKIYLICDRALTLKEILRELSKQYNLYCSLDEVQLILNELQKLNIIIKISNRFLSLAISENMSCLCSFEENPSGYTYIGNDDEYAVFGIQERLG</sequence>
<dbReference type="EMBL" id="CP159837">
    <property type="protein sequence ID" value="XCM39828.1"/>
    <property type="molecule type" value="Genomic_DNA"/>
</dbReference>
<dbReference type="InterPro" id="IPR023984">
    <property type="entry name" value="rSAM_ocin_1"/>
</dbReference>
<dbReference type="GO" id="GO:0046872">
    <property type="term" value="F:metal ion binding"/>
    <property type="evidence" value="ECO:0007669"/>
    <property type="project" value="UniProtKB-KW"/>
</dbReference>
<dbReference type="InterPro" id="IPR058240">
    <property type="entry name" value="rSAM_sf"/>
</dbReference>
<dbReference type="Gene3D" id="3.40.50.280">
    <property type="entry name" value="Cobalamin-binding domain"/>
    <property type="match status" value="1"/>
</dbReference>
<dbReference type="SFLD" id="SFLDG01082">
    <property type="entry name" value="B12-binding_domain_containing"/>
    <property type="match status" value="1"/>
</dbReference>
<keyword evidence="4" id="KW-0408">Iron</keyword>
<dbReference type="SUPFAM" id="SSF102114">
    <property type="entry name" value="Radical SAM enzymes"/>
    <property type="match status" value="1"/>
</dbReference>
<keyword evidence="3" id="KW-0479">Metal-binding</keyword>
<dbReference type="GO" id="GO:0005829">
    <property type="term" value="C:cytosol"/>
    <property type="evidence" value="ECO:0007669"/>
    <property type="project" value="TreeGrafter"/>
</dbReference>
<comment type="cofactor">
    <cofactor evidence="1">
        <name>[4Fe-4S] cluster</name>
        <dbReference type="ChEBI" id="CHEBI:49883"/>
    </cofactor>
</comment>
<gene>
    <name evidence="7" type="ORF">ABWT76_002786</name>
</gene>
<dbReference type="InterPro" id="IPR051198">
    <property type="entry name" value="BchE-like"/>
</dbReference>
<dbReference type="Gene3D" id="3.20.20.70">
    <property type="entry name" value="Aldolase class I"/>
    <property type="match status" value="1"/>
</dbReference>
<dbReference type="InterPro" id="IPR013785">
    <property type="entry name" value="Aldolase_TIM"/>
</dbReference>
<dbReference type="GO" id="GO:0051536">
    <property type="term" value="F:iron-sulfur cluster binding"/>
    <property type="evidence" value="ECO:0007669"/>
    <property type="project" value="UniProtKB-KW"/>
</dbReference>
<keyword evidence="2" id="KW-0949">S-adenosyl-L-methionine</keyword>
<dbReference type="RefSeq" id="WP_354636285.1">
    <property type="nucleotide sequence ID" value="NZ_CP159837.1"/>
</dbReference>
<evidence type="ECO:0000256" key="1">
    <source>
        <dbReference type="ARBA" id="ARBA00001966"/>
    </source>
</evidence>
<dbReference type="AlphaFoldDB" id="A0AAU8JKL0"/>
<organism evidence="7">
    <name type="scientific">Planktothricoides raciborskii GIHE-MW2</name>
    <dbReference type="NCBI Taxonomy" id="2792601"/>
    <lineage>
        <taxon>Bacteria</taxon>
        <taxon>Bacillati</taxon>
        <taxon>Cyanobacteriota</taxon>
        <taxon>Cyanophyceae</taxon>
        <taxon>Oscillatoriophycideae</taxon>
        <taxon>Oscillatoriales</taxon>
        <taxon>Oscillatoriaceae</taxon>
        <taxon>Planktothricoides</taxon>
    </lineage>
</organism>
<evidence type="ECO:0000256" key="5">
    <source>
        <dbReference type="ARBA" id="ARBA00023014"/>
    </source>
</evidence>
<dbReference type="NCBIfam" id="TIGR03975">
    <property type="entry name" value="rSAM_ocin_1"/>
    <property type="match status" value="1"/>
</dbReference>
<accession>A0AAU8JKL0</accession>
<evidence type="ECO:0000256" key="3">
    <source>
        <dbReference type="ARBA" id="ARBA00022723"/>
    </source>
</evidence>
<dbReference type="Pfam" id="PF04055">
    <property type="entry name" value="Radical_SAM"/>
    <property type="match status" value="1"/>
</dbReference>
<dbReference type="GO" id="GO:0003824">
    <property type="term" value="F:catalytic activity"/>
    <property type="evidence" value="ECO:0007669"/>
    <property type="project" value="InterPro"/>
</dbReference>
<dbReference type="SFLD" id="SFLDF00324">
    <property type="entry name" value="bacteriocin_maturation"/>
    <property type="match status" value="1"/>
</dbReference>
<keyword evidence="5" id="KW-0411">Iron-sulfur</keyword>
<dbReference type="InterPro" id="IPR006638">
    <property type="entry name" value="Elp3/MiaA/NifB-like_rSAM"/>
</dbReference>
<name>A0AAU8JKL0_9CYAN</name>
<proteinExistence type="predicted"/>
<evidence type="ECO:0000256" key="2">
    <source>
        <dbReference type="ARBA" id="ARBA00022691"/>
    </source>
</evidence>
<reference evidence="7" key="1">
    <citation type="submission" date="2024-07" db="EMBL/GenBank/DDBJ databases">
        <authorList>
            <person name="Kim Y.J."/>
            <person name="Jeong J.Y."/>
        </authorList>
    </citation>
    <scope>NUCLEOTIDE SEQUENCE</scope>
    <source>
        <strain evidence="7">GIHE-MW2</strain>
    </source>
</reference>
<dbReference type="PANTHER" id="PTHR43409">
    <property type="entry name" value="ANAEROBIC MAGNESIUM-PROTOPORPHYRIN IX MONOMETHYL ESTER CYCLASE-RELATED"/>
    <property type="match status" value="1"/>
</dbReference>
<dbReference type="InterPro" id="IPR007197">
    <property type="entry name" value="rSAM"/>
</dbReference>